<evidence type="ECO:0000313" key="2">
    <source>
        <dbReference type="Proteomes" id="UP000030761"/>
    </source>
</evidence>
<sequence>MRPIIHVGEYIYLSHIWVNEETKYTPMVLASVEISWLGNRKLGIAEILREEMPDGKLNILVLLADVQTGILLDGVELWIKPEGKYERLRQVREELIADYVANLVLLAQTSNSSPKVVYQTSVEDFYKKMPEKRPATVIQINSDDPMADKLSKHG</sequence>
<proteinExistence type="predicted"/>
<accession>A0AB34P0E9</accession>
<gene>
    <name evidence="1" type="ORF">HMPREF5175_01257</name>
</gene>
<organism evidence="1 2">
    <name type="scientific">Lactobacillus gasseri SV-16A-US</name>
    <dbReference type="NCBI Taxonomy" id="575604"/>
    <lineage>
        <taxon>Bacteria</taxon>
        <taxon>Bacillati</taxon>
        <taxon>Bacillota</taxon>
        <taxon>Bacilli</taxon>
        <taxon>Lactobacillales</taxon>
        <taxon>Lactobacillaceae</taxon>
        <taxon>Lactobacillus</taxon>
    </lineage>
</organism>
<dbReference type="AlphaFoldDB" id="A0AB34P0E9"/>
<name>A0AB34P0E9_LACGS</name>
<evidence type="ECO:0000313" key="1">
    <source>
        <dbReference type="EMBL" id="KFL96780.1"/>
    </source>
</evidence>
<dbReference type="EMBL" id="KN050675">
    <property type="protein sequence ID" value="KFL96780.1"/>
    <property type="molecule type" value="Genomic_DNA"/>
</dbReference>
<protein>
    <submittedName>
        <fullName evidence="1">Uncharacterized protein</fullName>
    </submittedName>
</protein>
<dbReference type="Proteomes" id="UP000030761">
    <property type="component" value="Unassembled WGS sequence"/>
</dbReference>
<reference evidence="1 2" key="1">
    <citation type="submission" date="2010-03" db="EMBL/GenBank/DDBJ databases">
        <title>The Genome Sequence of Lactobacillus gasseri strain SV-16A-US.</title>
        <authorList>
            <consortium name="The Broad Institute Genome Sequencing Platform"/>
            <person name="Ward D."/>
            <person name="Earl A."/>
            <person name="Feldgarden M."/>
            <person name="Gevers D."/>
            <person name="Young S.K."/>
            <person name="Zeng Q."/>
            <person name="Koehrsen M."/>
            <person name="Alvarado L."/>
            <person name="Berlin A."/>
            <person name="Bochicchio J."/>
            <person name="Borenstein D."/>
            <person name="Chapman S.B."/>
            <person name="Chen Z."/>
            <person name="Engels R."/>
            <person name="Freedman E."/>
            <person name="Gellesch M."/>
            <person name="Goldberg J."/>
            <person name="Griggs A."/>
            <person name="Gujja S."/>
            <person name="Heilman E."/>
            <person name="Heiman D."/>
            <person name="Hepburn T."/>
            <person name="Howarth C."/>
            <person name="Jen D."/>
            <person name="Larson L."/>
            <person name="Mehta T."/>
            <person name="Park D."/>
            <person name="Pearson M."/>
            <person name="Roberts A."/>
            <person name="Saif S."/>
            <person name="Shea T."/>
            <person name="Shenoy N."/>
            <person name="Sisk P."/>
            <person name="Stolte C."/>
            <person name="Sykes S."/>
            <person name="Thomson T."/>
            <person name="Walk T."/>
            <person name="White J."/>
            <person name="Yandava C."/>
            <person name="Liu Y."/>
            <person name="Xu Q."/>
            <person name="Haas B."/>
            <person name="Nusbaum C."/>
            <person name="Birren B."/>
        </authorList>
    </citation>
    <scope>NUCLEOTIDE SEQUENCE [LARGE SCALE GENOMIC DNA]</scope>
    <source>
        <strain evidence="1 2">SV-16A-US</strain>
    </source>
</reference>
<dbReference type="RefSeq" id="WP_035425062.1">
    <property type="nucleotide sequence ID" value="NZ_KN050675.1"/>
</dbReference>